<name>A0AAD5BBP2_9ASCO</name>
<dbReference type="GeneID" id="76152248"/>
<sequence length="509" mass="59158">MIKRPFRIRTTSSIRNPCRYKSSRIHESVANYNSEKKFAQALKRNERRVKEYENAIEVSKQYKQHRSNIIEILQDGTNVDAMFTNDAECEITNYKDMCHSLGNQGYLTYSNVEMRNAIMLVANMLLESVAIELKLRNVKVDHDIEQFINDIKVSSNFISLESYRVNFHSYKSSQWLSASQKDAGLHLGLHQPTFKSSQCNDSEIIQSLDAVFDQYMLSHPSSDKDVPHIRLAVQIIRILLSSHNHTPTIKLWMYLLDKFGDCNLLNYQQVIYLSLFQYKHQPTVLADPPPNAANSIFAPLMADHFVHLVEKHPDILISLLKYQVLRKDERMFLELLSLLTLDKIAQEMQVIKSPMLSKSKYKLPKYIPGGLDLDTRLLTISRKCMYQIMQMTIDLQLYEYLDLLFNKIVLHSRDKDSIELNYVEDVLVEGKVFDAELLSIMLDAAVKSDDLGRVVWLLPFIDEYIEDVMELCGNLQSQLLQTLRFFNLEGKLKSYEEIFRVTTPHHSQE</sequence>
<dbReference type="AlphaFoldDB" id="A0AAD5BBP2"/>
<gene>
    <name evidence="2" type="ORF">KGF57_004204</name>
</gene>
<keyword evidence="3" id="KW-1185">Reference proteome</keyword>
<evidence type="ECO:0000313" key="2">
    <source>
        <dbReference type="EMBL" id="KAI5952112.1"/>
    </source>
</evidence>
<dbReference type="RefSeq" id="XP_051607328.1">
    <property type="nucleotide sequence ID" value="XM_051753689.1"/>
</dbReference>
<dbReference type="Proteomes" id="UP001204833">
    <property type="component" value="Unassembled WGS sequence"/>
</dbReference>
<keyword evidence="1" id="KW-0175">Coiled coil</keyword>
<proteinExistence type="predicted"/>
<feature type="coiled-coil region" evidence="1">
    <location>
        <begin position="35"/>
        <end position="62"/>
    </location>
</feature>
<dbReference type="EMBL" id="JAIHNG010000151">
    <property type="protein sequence ID" value="KAI5952112.1"/>
    <property type="molecule type" value="Genomic_DNA"/>
</dbReference>
<protein>
    <submittedName>
        <fullName evidence="2">Uncharacterized protein</fullName>
    </submittedName>
</protein>
<accession>A0AAD5BBP2</accession>
<comment type="caution">
    <text evidence="2">The sequence shown here is derived from an EMBL/GenBank/DDBJ whole genome shotgun (WGS) entry which is preliminary data.</text>
</comment>
<organism evidence="2 3">
    <name type="scientific">Candida theae</name>
    <dbReference type="NCBI Taxonomy" id="1198502"/>
    <lineage>
        <taxon>Eukaryota</taxon>
        <taxon>Fungi</taxon>
        <taxon>Dikarya</taxon>
        <taxon>Ascomycota</taxon>
        <taxon>Saccharomycotina</taxon>
        <taxon>Pichiomycetes</taxon>
        <taxon>Debaryomycetaceae</taxon>
        <taxon>Candida/Lodderomyces clade</taxon>
        <taxon>Candida</taxon>
    </lineage>
</organism>
<evidence type="ECO:0000256" key="1">
    <source>
        <dbReference type="SAM" id="Coils"/>
    </source>
</evidence>
<reference evidence="2 3" key="1">
    <citation type="journal article" date="2022" name="DNA Res.">
        <title>Genome analysis of five recently described species of the CUG-Ser clade uncovers Candida theae as a new hybrid lineage with pathogenic potential in the Candida parapsilosis species complex.</title>
        <authorList>
            <person name="Mixao V."/>
            <person name="Del Olmo V."/>
            <person name="Hegedusova E."/>
            <person name="Saus E."/>
            <person name="Pryszcz L."/>
            <person name="Cillingova A."/>
            <person name="Nosek J."/>
            <person name="Gabaldon T."/>
        </authorList>
    </citation>
    <scope>NUCLEOTIDE SEQUENCE [LARGE SCALE GENOMIC DNA]</scope>
    <source>
        <strain evidence="2 3">CBS 12239</strain>
    </source>
</reference>
<evidence type="ECO:0000313" key="3">
    <source>
        <dbReference type="Proteomes" id="UP001204833"/>
    </source>
</evidence>